<sequence length="167" mass="18862">MNIDNLKKHFEVLDFMNSNTLNNLLSNRSAGSTNDFLKQHNWMKIKDTGLYGLIYECGGKHYISKVYMADDDLGIEDSKLYGGKRSKICNDEQISDSTSIDNFCENYAGKRKYTKKSIEANSNLTGTEGQTGTQGMMKQTNVQKKSKKKTPSDNYSSDLMGMTHKIK</sequence>
<protein>
    <submittedName>
        <fullName evidence="2">Uncharacterized protein</fullName>
    </submittedName>
</protein>
<dbReference type="RefSeq" id="YP_009001586.1">
    <property type="nucleotide sequence ID" value="NC_023426.1"/>
</dbReference>
<reference evidence="2 3" key="1">
    <citation type="journal article" date="2014" name="Virology">
        <title>The complete genome sequence of the Alphaentomopoxvirus Anomala cuprea entomopoxvirus, including its terminal hairpin loop sequences, suggests a potentially unique mode of apoptosis inhibition and mode of DNA replication.</title>
        <authorList>
            <person name="Mitsuhashi W."/>
            <person name="Miyamoto K."/>
            <person name="Wada S."/>
        </authorList>
    </citation>
    <scope>NUCLEOTIDE SEQUENCE [LARGE SCALE GENOMIC DNA]</scope>
    <source>
        <strain evidence="2">CV6M</strain>
    </source>
</reference>
<dbReference type="Proteomes" id="UP000174145">
    <property type="component" value="Segment"/>
</dbReference>
<dbReference type="GeneID" id="18263542"/>
<dbReference type="EMBL" id="AP013055">
    <property type="protein sequence ID" value="BAO49473.1"/>
    <property type="molecule type" value="Genomic_DNA"/>
</dbReference>
<organism evidence="2 3">
    <name type="scientific">Alphaentomopoxvirus acuprea</name>
    <dbReference type="NCBI Taxonomy" id="62099"/>
    <lineage>
        <taxon>Viruses</taxon>
        <taxon>Varidnaviria</taxon>
        <taxon>Bamfordvirae</taxon>
        <taxon>Nucleocytoviricota</taxon>
        <taxon>Pokkesviricetes</taxon>
        <taxon>Chitovirales</taxon>
        <taxon>Poxviridae</taxon>
        <taxon>Entomopoxvirinae</taxon>
        <taxon>Alphaentomopoxvirus</taxon>
    </lineage>
</organism>
<feature type="compositionally biased region" description="Low complexity" evidence="1">
    <location>
        <begin position="125"/>
        <end position="135"/>
    </location>
</feature>
<evidence type="ECO:0000256" key="1">
    <source>
        <dbReference type="SAM" id="MobiDB-lite"/>
    </source>
</evidence>
<feature type="region of interest" description="Disordered" evidence="1">
    <location>
        <begin position="123"/>
        <end position="167"/>
    </location>
</feature>
<dbReference type="OrthoDB" id="22768at10239"/>
<accession>W6JIT1</accession>
<name>W6JIT1_9POXV</name>
<proteinExistence type="predicted"/>
<dbReference type="KEGG" id="vg:18263542"/>
<evidence type="ECO:0000313" key="3">
    <source>
        <dbReference type="Proteomes" id="UP000174145"/>
    </source>
</evidence>
<keyword evidence="3" id="KW-1185">Reference proteome</keyword>
<evidence type="ECO:0000313" key="2">
    <source>
        <dbReference type="EMBL" id="BAO49473.1"/>
    </source>
</evidence>